<keyword evidence="1" id="KW-0472">Membrane</keyword>
<accession>A0ABY8CL39</accession>
<dbReference type="Pfam" id="PF05024">
    <property type="entry name" value="Gpi1"/>
    <property type="match status" value="1"/>
</dbReference>
<gene>
    <name evidence="2" type="ORF">PFJ87_04g00570</name>
</gene>
<organism evidence="2 3">
    <name type="scientific">Encephalitozoon hellem</name>
    <name type="common">Microsporidian parasite</name>
    <dbReference type="NCBI Taxonomy" id="27973"/>
    <lineage>
        <taxon>Eukaryota</taxon>
        <taxon>Fungi</taxon>
        <taxon>Fungi incertae sedis</taxon>
        <taxon>Microsporidia</taxon>
        <taxon>Unikaryonidae</taxon>
        <taxon>Encephalitozoon</taxon>
    </lineage>
</organism>
<keyword evidence="3" id="KW-1185">Reference proteome</keyword>
<feature type="transmembrane region" description="Helical" evidence="1">
    <location>
        <begin position="250"/>
        <end position="272"/>
    </location>
</feature>
<proteinExistence type="predicted"/>
<keyword evidence="1" id="KW-1133">Transmembrane helix</keyword>
<evidence type="ECO:0000313" key="3">
    <source>
        <dbReference type="Proteomes" id="UP001217963"/>
    </source>
</evidence>
<protein>
    <submittedName>
        <fullName evidence="2">Uncharacterized protein</fullName>
    </submittedName>
</protein>
<dbReference type="EMBL" id="CP119065">
    <property type="protein sequence ID" value="WEL38386.1"/>
    <property type="molecule type" value="Genomic_DNA"/>
</dbReference>
<evidence type="ECO:0000313" key="2">
    <source>
        <dbReference type="EMBL" id="WEL38386.1"/>
    </source>
</evidence>
<dbReference type="Proteomes" id="UP001217963">
    <property type="component" value="Chromosome IV"/>
</dbReference>
<evidence type="ECO:0000256" key="1">
    <source>
        <dbReference type="SAM" id="Phobius"/>
    </source>
</evidence>
<feature type="transmembrane region" description="Helical" evidence="1">
    <location>
        <begin position="184"/>
        <end position="204"/>
    </location>
</feature>
<name>A0ABY8CL39_ENCHE</name>
<dbReference type="InterPro" id="IPR007720">
    <property type="entry name" value="PigQ/GPI1"/>
</dbReference>
<keyword evidence="1" id="KW-0812">Transmembrane</keyword>
<feature type="transmembrane region" description="Helical" evidence="1">
    <location>
        <begin position="210"/>
        <end position="229"/>
    </location>
</feature>
<sequence>MEIRHIVLLNYGDAGRINQHVLCNGCLVFNSPWSDSSPETKVERDGDKLTIESKEIVLRIIGRKIVYLEAVYSIDSKVEFVELTPSPYPYDFFLMKRHFLSRLKGTPSCSIDKETVHLSKRRIGCFIIPVFLYLLRRTVKDFLVGLPQHIVDYIVSCPAEKGQAVTIKTTLGTYVRFFCSMQGVFLRLGVPVVFIDEVFLIPTIAYLHAFSHVCSFLVSLLIESVHLLNNSSYNPLKRRRDTMILNTDQIFMSALIFSFVLLIMFNIVHFYILCSFMRLCLAGLRFTRNFIDFVLMDFSKCRTYDLSIDYDKAPAIKLRYTKVSIYDRIKLAVQASFLSLGLFKDSILVRFLAEIK</sequence>
<reference evidence="2 3" key="1">
    <citation type="submission" date="2023-02" db="EMBL/GenBank/DDBJ databases">
        <title>Encephalitozoon hellem ATCC 50451 complete genome.</title>
        <authorList>
            <person name="Mascarenhas dos Santos A.C."/>
            <person name="Julian A.T."/>
            <person name="Pombert J.-F."/>
        </authorList>
    </citation>
    <scope>NUCLEOTIDE SEQUENCE [LARGE SCALE GENOMIC DNA]</scope>
    <source>
        <strain evidence="2 3">ATCC 50451</strain>
    </source>
</reference>